<feature type="region of interest" description="Disordered" evidence="1">
    <location>
        <begin position="1"/>
        <end position="40"/>
    </location>
</feature>
<sequence>MLSGGDEREVGRELKPSKRSSPDPEPMCRRPGRARRSGQPGILGLFHQHEQSGSIRKPRTNKIFTRGLRAQLSCTINPAVDIRARSLTLTTTTTTTTTIIIMISDRTTGSIGLWWWAGQKGENSGSKLQGNGRPDRGWWFWPNWWGNGELTSPRSRPMSKIHLNVEPFLSGGFPSRDAFHLDVPISSHLHPTPVRPVCIGLESLLS</sequence>
<accession>A0AAN6WWG6</accession>
<protein>
    <submittedName>
        <fullName evidence="2">Uncharacterized protein</fullName>
    </submittedName>
</protein>
<reference evidence="2" key="1">
    <citation type="journal article" date="2023" name="Mol. Phylogenet. Evol.">
        <title>Genome-scale phylogeny and comparative genomics of the fungal order Sordariales.</title>
        <authorList>
            <person name="Hensen N."/>
            <person name="Bonometti L."/>
            <person name="Westerberg I."/>
            <person name="Brannstrom I.O."/>
            <person name="Guillou S."/>
            <person name="Cros-Aarteil S."/>
            <person name="Calhoun S."/>
            <person name="Haridas S."/>
            <person name="Kuo A."/>
            <person name="Mondo S."/>
            <person name="Pangilinan J."/>
            <person name="Riley R."/>
            <person name="LaButti K."/>
            <person name="Andreopoulos B."/>
            <person name="Lipzen A."/>
            <person name="Chen C."/>
            <person name="Yan M."/>
            <person name="Daum C."/>
            <person name="Ng V."/>
            <person name="Clum A."/>
            <person name="Steindorff A."/>
            <person name="Ohm R.A."/>
            <person name="Martin F."/>
            <person name="Silar P."/>
            <person name="Natvig D.O."/>
            <person name="Lalanne C."/>
            <person name="Gautier V."/>
            <person name="Ament-Velasquez S.L."/>
            <person name="Kruys A."/>
            <person name="Hutchinson M.I."/>
            <person name="Powell A.J."/>
            <person name="Barry K."/>
            <person name="Miller A.N."/>
            <person name="Grigoriev I.V."/>
            <person name="Debuchy R."/>
            <person name="Gladieux P."/>
            <person name="Hiltunen Thoren M."/>
            <person name="Johannesson H."/>
        </authorList>
    </citation>
    <scope>NUCLEOTIDE SEQUENCE</scope>
    <source>
        <strain evidence="2">PSN309</strain>
    </source>
</reference>
<name>A0AAN6WWG6_9PEZI</name>
<dbReference type="EMBL" id="MU864374">
    <property type="protein sequence ID" value="KAK4189514.1"/>
    <property type="molecule type" value="Genomic_DNA"/>
</dbReference>
<evidence type="ECO:0000313" key="3">
    <source>
        <dbReference type="Proteomes" id="UP001302126"/>
    </source>
</evidence>
<feature type="compositionally biased region" description="Basic and acidic residues" evidence="1">
    <location>
        <begin position="1"/>
        <end position="28"/>
    </location>
</feature>
<evidence type="ECO:0000313" key="2">
    <source>
        <dbReference type="EMBL" id="KAK4189514.1"/>
    </source>
</evidence>
<comment type="caution">
    <text evidence="2">The sequence shown here is derived from an EMBL/GenBank/DDBJ whole genome shotgun (WGS) entry which is preliminary data.</text>
</comment>
<organism evidence="2 3">
    <name type="scientific">Podospora australis</name>
    <dbReference type="NCBI Taxonomy" id="1536484"/>
    <lineage>
        <taxon>Eukaryota</taxon>
        <taxon>Fungi</taxon>
        <taxon>Dikarya</taxon>
        <taxon>Ascomycota</taxon>
        <taxon>Pezizomycotina</taxon>
        <taxon>Sordariomycetes</taxon>
        <taxon>Sordariomycetidae</taxon>
        <taxon>Sordariales</taxon>
        <taxon>Podosporaceae</taxon>
        <taxon>Podospora</taxon>
    </lineage>
</organism>
<dbReference type="AlphaFoldDB" id="A0AAN6WWG6"/>
<gene>
    <name evidence="2" type="ORF">QBC35DRAFT_136160</name>
</gene>
<evidence type="ECO:0000256" key="1">
    <source>
        <dbReference type="SAM" id="MobiDB-lite"/>
    </source>
</evidence>
<proteinExistence type="predicted"/>
<dbReference type="Proteomes" id="UP001302126">
    <property type="component" value="Unassembled WGS sequence"/>
</dbReference>
<keyword evidence="3" id="KW-1185">Reference proteome</keyword>
<reference evidence="2" key="2">
    <citation type="submission" date="2023-05" db="EMBL/GenBank/DDBJ databases">
        <authorList>
            <consortium name="Lawrence Berkeley National Laboratory"/>
            <person name="Steindorff A."/>
            <person name="Hensen N."/>
            <person name="Bonometti L."/>
            <person name="Westerberg I."/>
            <person name="Brannstrom I.O."/>
            <person name="Guillou S."/>
            <person name="Cros-Aarteil S."/>
            <person name="Calhoun S."/>
            <person name="Haridas S."/>
            <person name="Kuo A."/>
            <person name="Mondo S."/>
            <person name="Pangilinan J."/>
            <person name="Riley R."/>
            <person name="Labutti K."/>
            <person name="Andreopoulos B."/>
            <person name="Lipzen A."/>
            <person name="Chen C."/>
            <person name="Yanf M."/>
            <person name="Daum C."/>
            <person name="Ng V."/>
            <person name="Clum A."/>
            <person name="Ohm R."/>
            <person name="Martin F."/>
            <person name="Silar P."/>
            <person name="Natvig D."/>
            <person name="Lalanne C."/>
            <person name="Gautier V."/>
            <person name="Ament-Velasquez S.L."/>
            <person name="Kruys A."/>
            <person name="Hutchinson M.I."/>
            <person name="Powell A.J."/>
            <person name="Barry K."/>
            <person name="Miller A.N."/>
            <person name="Grigoriev I.V."/>
            <person name="Debuchy R."/>
            <person name="Gladieux P."/>
            <person name="Thoren M.H."/>
            <person name="Johannesson H."/>
        </authorList>
    </citation>
    <scope>NUCLEOTIDE SEQUENCE</scope>
    <source>
        <strain evidence="2">PSN309</strain>
    </source>
</reference>